<dbReference type="GO" id="GO:0008270">
    <property type="term" value="F:zinc ion binding"/>
    <property type="evidence" value="ECO:0007669"/>
    <property type="project" value="UniProtKB-KW"/>
</dbReference>
<keyword evidence="1" id="KW-0479">Metal-binding</keyword>
<dbReference type="PROSITE" id="PS50966">
    <property type="entry name" value="ZF_SWIM"/>
    <property type="match status" value="1"/>
</dbReference>
<dbReference type="InterPro" id="IPR007527">
    <property type="entry name" value="Znf_SWIM"/>
</dbReference>
<dbReference type="AlphaFoldDB" id="A0A3M7RG12"/>
<feature type="domain" description="SWIM-type" evidence="2">
    <location>
        <begin position="153"/>
        <end position="189"/>
    </location>
</feature>
<keyword evidence="4" id="KW-1185">Reference proteome</keyword>
<evidence type="ECO:0000256" key="1">
    <source>
        <dbReference type="PROSITE-ProRule" id="PRU00325"/>
    </source>
</evidence>
<evidence type="ECO:0000313" key="3">
    <source>
        <dbReference type="EMBL" id="RNA22394.1"/>
    </source>
</evidence>
<dbReference type="Proteomes" id="UP000276133">
    <property type="component" value="Unassembled WGS sequence"/>
</dbReference>
<evidence type="ECO:0000313" key="4">
    <source>
        <dbReference type="Proteomes" id="UP000276133"/>
    </source>
</evidence>
<keyword evidence="1" id="KW-0862">Zinc</keyword>
<organism evidence="3 4">
    <name type="scientific">Brachionus plicatilis</name>
    <name type="common">Marine rotifer</name>
    <name type="synonym">Brachionus muelleri</name>
    <dbReference type="NCBI Taxonomy" id="10195"/>
    <lineage>
        <taxon>Eukaryota</taxon>
        <taxon>Metazoa</taxon>
        <taxon>Spiralia</taxon>
        <taxon>Gnathifera</taxon>
        <taxon>Rotifera</taxon>
        <taxon>Eurotatoria</taxon>
        <taxon>Monogononta</taxon>
        <taxon>Pseudotrocha</taxon>
        <taxon>Ploima</taxon>
        <taxon>Brachionidae</taxon>
        <taxon>Brachionus</taxon>
    </lineage>
</organism>
<evidence type="ECO:0000259" key="2">
    <source>
        <dbReference type="PROSITE" id="PS50966"/>
    </source>
</evidence>
<proteinExistence type="predicted"/>
<protein>
    <recommendedName>
        <fullName evidence="2">SWIM-type domain-containing protein</fullName>
    </recommendedName>
</protein>
<name>A0A3M7RG12_BRAPC</name>
<reference evidence="3 4" key="1">
    <citation type="journal article" date="2018" name="Sci. Rep.">
        <title>Genomic signatures of local adaptation to the degree of environmental predictability in rotifers.</title>
        <authorList>
            <person name="Franch-Gras L."/>
            <person name="Hahn C."/>
            <person name="Garcia-Roger E.M."/>
            <person name="Carmona M.J."/>
            <person name="Serra M."/>
            <person name="Gomez A."/>
        </authorList>
    </citation>
    <scope>NUCLEOTIDE SEQUENCE [LARGE SCALE GENOMIC DNA]</scope>
    <source>
        <strain evidence="3">HYR1</strain>
    </source>
</reference>
<dbReference type="OrthoDB" id="119028at2759"/>
<comment type="caution">
    <text evidence="3">The sequence shown here is derived from an EMBL/GenBank/DDBJ whole genome shotgun (WGS) entry which is preliminary data.</text>
</comment>
<gene>
    <name evidence="3" type="ORF">BpHYR1_038306</name>
</gene>
<feature type="non-terminal residue" evidence="3">
    <location>
        <position position="1"/>
    </location>
</feature>
<dbReference type="EMBL" id="REGN01003468">
    <property type="protein sequence ID" value="RNA22394.1"/>
    <property type="molecule type" value="Genomic_DNA"/>
</dbReference>
<accession>A0A3M7RG12</accession>
<dbReference type="Pfam" id="PF04434">
    <property type="entry name" value="SWIM"/>
    <property type="match status" value="1"/>
</dbReference>
<sequence>KKWPDYKEFLEYCDKEWIKSKNFGWFEGHAPGYPSINNALEGTNQSIKKVHTFRDRIPFSHSFERAKIILNRWSTDQVTIKKWEDEPMIKDAYWIDALAYEQKKPFLKYDKTCDIYLLTLDKMVDLEQYLDNLECDGDCIDECEFTSIHSFGITIRFVWWNWKFSSCSCRDYLKDYMCQHIIVVLLSKKSIQVPEKYLDSVIVILANELAHAKENTTWSYKRPYMF</sequence>
<keyword evidence="1" id="KW-0863">Zinc-finger</keyword>